<dbReference type="SMART" id="SM00471">
    <property type="entry name" value="HDc"/>
    <property type="match status" value="1"/>
</dbReference>
<name>A0ABQ8A0M0_BRANA</name>
<keyword evidence="4" id="KW-0460">Magnesium</keyword>
<dbReference type="InterPro" id="IPR006674">
    <property type="entry name" value="HD_domain"/>
</dbReference>
<dbReference type="EMBL" id="JAGKQM010000014">
    <property type="protein sequence ID" value="KAH0886050.1"/>
    <property type="molecule type" value="Genomic_DNA"/>
</dbReference>
<dbReference type="Pfam" id="PF13023">
    <property type="entry name" value="HD_3"/>
    <property type="match status" value="1"/>
</dbReference>
<feature type="region of interest" description="Disordered" evidence="5">
    <location>
        <begin position="36"/>
        <end position="61"/>
    </location>
</feature>
<keyword evidence="3" id="KW-0378">Hydrolase</keyword>
<evidence type="ECO:0000256" key="3">
    <source>
        <dbReference type="ARBA" id="ARBA00022801"/>
    </source>
</evidence>
<dbReference type="CDD" id="cd07522">
    <property type="entry name" value="HAD_cN-II"/>
    <property type="match status" value="1"/>
</dbReference>
<dbReference type="SUPFAM" id="SSF56784">
    <property type="entry name" value="HAD-like"/>
    <property type="match status" value="1"/>
</dbReference>
<protein>
    <recommendedName>
        <fullName evidence="6">HD domain-containing protein</fullName>
    </recommendedName>
</protein>
<comment type="similarity">
    <text evidence="1">Belongs to the 5'(3')-deoxyribonucleotidase family.</text>
</comment>
<dbReference type="PANTHER" id="PTHR12103">
    <property type="entry name" value="5'-NUCLEOTIDASE DOMAIN-CONTAINING"/>
    <property type="match status" value="1"/>
</dbReference>
<dbReference type="NCBIfam" id="TIGR02244">
    <property type="entry name" value="HAD-IG-Ncltidse"/>
    <property type="match status" value="1"/>
</dbReference>
<evidence type="ECO:0000259" key="6">
    <source>
        <dbReference type="PROSITE" id="PS51831"/>
    </source>
</evidence>
<keyword evidence="8" id="KW-1185">Reference proteome</keyword>
<organism evidence="7 8">
    <name type="scientific">Brassica napus</name>
    <name type="common">Rape</name>
    <dbReference type="NCBI Taxonomy" id="3708"/>
    <lineage>
        <taxon>Eukaryota</taxon>
        <taxon>Viridiplantae</taxon>
        <taxon>Streptophyta</taxon>
        <taxon>Embryophyta</taxon>
        <taxon>Tracheophyta</taxon>
        <taxon>Spermatophyta</taxon>
        <taxon>Magnoliopsida</taxon>
        <taxon>eudicotyledons</taxon>
        <taxon>Gunneridae</taxon>
        <taxon>Pentapetalae</taxon>
        <taxon>rosids</taxon>
        <taxon>malvids</taxon>
        <taxon>Brassicales</taxon>
        <taxon>Brassicaceae</taxon>
        <taxon>Brassiceae</taxon>
        <taxon>Brassica</taxon>
    </lineage>
</organism>
<dbReference type="Gene3D" id="3.40.50.1000">
    <property type="entry name" value="HAD superfamily/HAD-like"/>
    <property type="match status" value="1"/>
</dbReference>
<dbReference type="InterPro" id="IPR036412">
    <property type="entry name" value="HAD-like_sf"/>
</dbReference>
<feature type="domain" description="HD" evidence="6">
    <location>
        <begin position="96"/>
        <end position="200"/>
    </location>
</feature>
<evidence type="ECO:0000256" key="1">
    <source>
        <dbReference type="ARBA" id="ARBA00009589"/>
    </source>
</evidence>
<dbReference type="PROSITE" id="PS51831">
    <property type="entry name" value="HD"/>
    <property type="match status" value="1"/>
</dbReference>
<dbReference type="InterPro" id="IPR023214">
    <property type="entry name" value="HAD_sf"/>
</dbReference>
<dbReference type="Gene3D" id="1.10.3210.10">
    <property type="entry name" value="Hypothetical protein af1432"/>
    <property type="match status" value="1"/>
</dbReference>
<dbReference type="Pfam" id="PF05761">
    <property type="entry name" value="5_nucleotid"/>
    <property type="match status" value="1"/>
</dbReference>
<accession>A0ABQ8A0M0</accession>
<evidence type="ECO:0000256" key="5">
    <source>
        <dbReference type="SAM" id="MobiDB-lite"/>
    </source>
</evidence>
<dbReference type="InterPro" id="IPR003607">
    <property type="entry name" value="HD/PDEase_dom"/>
</dbReference>
<sequence>MTHTKPLSILPPLTPPHLRLSYSAAASSPNRAIHCMASDSPLSQPLTGGDGSVSVPPPSPASSASSAIDFLSLCSRLKTTPRAGWGKRDVKNPESIADHMYRMGLMALISSDIPGVNRDKCIKMAIVHDIAEAIVGDITPSCGIPKEEKNRRESEALEQMCKLLGGGERAEEIAELWREYEANASPEAKVVKDFDKLELILQALEYEQEQGKDLEEFFESTAGKFQTDTGKAWALEIASRRRKQQHYYDIISPSSSSSRCIAHWFGLRGLATITSTEPTLANLAEKCAVAIPECSSADDDDDDDISKIRHEFELAKQRFINIPEALSSMPKMNPQGIYVNKNLRLDNIQSLIYDLAKQHMVNEFRYPESCMKFKYDPTFPIRGLYYDKQKGCLMKLDFFGSIEPEGCYFGRRKLSRKELENMYGTRHMGREQARVLVGLMDFFCFSEACLIADMVQYFVDAKLEFDASYIYNDVNRAIQHVHRSGLVHRGILADPTRYLLKNGQLLRFLRSLKDKGKKLFLMTNSPYHFVDGGMRYLMEESFGLRDSWRDLFDVVIAKANKPEFYTSEHPFRCYDEGRDTLAFTKVDSFHPEKIYYHGCLKSFLQITKWRGPEVIYFGDHLFSDLRGPSKAGWRTVAIIHELEREIQIQNEDSYRFEQAKFNIIQELLGKFHATVSNNQRSGTCQSLLDELNRERQKAREAMKQMFNRSFGATFVTDTGQESAFSYHIHQYADVYTSKPENFMFYRPEAWLHVPYDIKIMPHHVKVASSLFKS</sequence>
<gene>
    <name evidence="7" type="ORF">HID58_062146</name>
</gene>
<dbReference type="InterPro" id="IPR008380">
    <property type="entry name" value="HAD-SF_hydro_IG_5-nucl"/>
</dbReference>
<comment type="caution">
    <text evidence="7">The sequence shown here is derived from an EMBL/GenBank/DDBJ whole genome shotgun (WGS) entry which is preliminary data.</text>
</comment>
<evidence type="ECO:0000256" key="4">
    <source>
        <dbReference type="ARBA" id="ARBA00022842"/>
    </source>
</evidence>
<dbReference type="Proteomes" id="UP000824890">
    <property type="component" value="Unassembled WGS sequence"/>
</dbReference>
<reference evidence="7 8" key="1">
    <citation type="submission" date="2021-05" db="EMBL/GenBank/DDBJ databases">
        <title>Genome Assembly of Synthetic Allotetraploid Brassica napus Reveals Homoeologous Exchanges between Subgenomes.</title>
        <authorList>
            <person name="Davis J.T."/>
        </authorList>
    </citation>
    <scope>NUCLEOTIDE SEQUENCE [LARGE SCALE GENOMIC DNA]</scope>
    <source>
        <strain evidence="8">cv. Da-Ae</strain>
        <tissue evidence="7">Seedling</tissue>
    </source>
</reference>
<evidence type="ECO:0000313" key="8">
    <source>
        <dbReference type="Proteomes" id="UP000824890"/>
    </source>
</evidence>
<keyword evidence="2" id="KW-0479">Metal-binding</keyword>
<dbReference type="PANTHER" id="PTHR12103:SF12">
    <property type="entry name" value="FI20020P1"/>
    <property type="match status" value="1"/>
</dbReference>
<evidence type="ECO:0000313" key="7">
    <source>
        <dbReference type="EMBL" id="KAH0886050.1"/>
    </source>
</evidence>
<evidence type="ECO:0000256" key="2">
    <source>
        <dbReference type="ARBA" id="ARBA00022723"/>
    </source>
</evidence>
<dbReference type="SUPFAM" id="SSF109604">
    <property type="entry name" value="HD-domain/PDEase-like"/>
    <property type="match status" value="1"/>
</dbReference>
<proteinExistence type="inferred from homology"/>